<keyword evidence="1" id="KW-0732">Signal</keyword>
<proteinExistence type="predicted"/>
<name>A0A7X2Z7Q2_9BACL</name>
<evidence type="ECO:0000313" key="4">
    <source>
        <dbReference type="Proteomes" id="UP000450917"/>
    </source>
</evidence>
<evidence type="ECO:0000313" key="3">
    <source>
        <dbReference type="EMBL" id="MUG69829.1"/>
    </source>
</evidence>
<accession>A0A7X2Z7Q2</accession>
<dbReference type="SUPFAM" id="SSF55383">
    <property type="entry name" value="Copper amine oxidase, domain N"/>
    <property type="match status" value="1"/>
</dbReference>
<organism evidence="3 4">
    <name type="scientific">Paenibacillus validus</name>
    <dbReference type="NCBI Taxonomy" id="44253"/>
    <lineage>
        <taxon>Bacteria</taxon>
        <taxon>Bacillati</taxon>
        <taxon>Bacillota</taxon>
        <taxon>Bacilli</taxon>
        <taxon>Bacillales</taxon>
        <taxon>Paenibacillaceae</taxon>
        <taxon>Paenibacillus</taxon>
    </lineage>
</organism>
<dbReference type="RefSeq" id="WP_155614051.1">
    <property type="nucleotide sequence ID" value="NZ_WNZX01000002.1"/>
</dbReference>
<evidence type="ECO:0000256" key="1">
    <source>
        <dbReference type="SAM" id="SignalP"/>
    </source>
</evidence>
<dbReference type="InterPro" id="IPR036582">
    <property type="entry name" value="Mao_N_sf"/>
</dbReference>
<dbReference type="Proteomes" id="UP000450917">
    <property type="component" value="Unassembled WGS sequence"/>
</dbReference>
<reference evidence="3 4" key="1">
    <citation type="submission" date="2019-11" db="EMBL/GenBank/DDBJ databases">
        <title>Draft genome sequences of five Paenibacillus species of dairy origin.</title>
        <authorList>
            <person name="Olajide A.M."/>
            <person name="Chen S."/>
            <person name="Lapointe G."/>
        </authorList>
    </citation>
    <scope>NUCLEOTIDE SEQUENCE [LARGE SCALE GENOMIC DNA]</scope>
    <source>
        <strain evidence="3 4">2CS3</strain>
    </source>
</reference>
<protein>
    <recommendedName>
        <fullName evidence="2">Copper amine oxidase-like N-terminal domain-containing protein</fullName>
    </recommendedName>
</protein>
<feature type="domain" description="Copper amine oxidase-like N-terminal" evidence="2">
    <location>
        <begin position="306"/>
        <end position="413"/>
    </location>
</feature>
<dbReference type="Pfam" id="PF07833">
    <property type="entry name" value="Cu_amine_oxidN1"/>
    <property type="match status" value="1"/>
</dbReference>
<comment type="caution">
    <text evidence="3">The sequence shown here is derived from an EMBL/GenBank/DDBJ whole genome shotgun (WGS) entry which is preliminary data.</text>
</comment>
<evidence type="ECO:0000259" key="2">
    <source>
        <dbReference type="Pfam" id="PF07833"/>
    </source>
</evidence>
<dbReference type="InterPro" id="IPR012854">
    <property type="entry name" value="Cu_amine_oxidase-like_N"/>
</dbReference>
<keyword evidence="4" id="KW-1185">Reference proteome</keyword>
<gene>
    <name evidence="3" type="ORF">GNP93_03955</name>
</gene>
<sequence>MKRTSTTFKLLLGSLAITLSFGAVPPHASAADTAFINQMSDQYHAFEKKHRDIYKAYLQNERHLYDTYHGQMTSVYNELMRVAHADLDGMTSILENDIQQLKKSYKESSNAFRDYVRTTDKNRAGGPMDLYEDTMDPNDAGSPMDLFEDSLNPDSAGDAADLYDDTLNPDSAGSAMDLYDDEVNPDSAGSVMDRFDDESSIHSAGSIMDRYDDGDLPKAEAEKLMAEALVQAEADMNKRISDTQRSVQNRKNESLRDIRDAWLNVKHAILQQRERTIAEVSAARERLTGTGIDFKPLILDDWITVVVDGDYLIFEQPPVIVNGNTLVPMRAIFEKLGAEVLWNAGDQSVTANKGATSVWLQIDNSSAKIKGQDQTLGAAPRIMNGNTMVPLRFVSEALGANVHWDDNKKTITITPAS</sequence>
<feature type="chain" id="PRO_5031535623" description="Copper amine oxidase-like N-terminal domain-containing protein" evidence="1">
    <location>
        <begin position="31"/>
        <end position="417"/>
    </location>
</feature>
<dbReference type="EMBL" id="WNZX01000002">
    <property type="protein sequence ID" value="MUG69829.1"/>
    <property type="molecule type" value="Genomic_DNA"/>
</dbReference>
<dbReference type="AlphaFoldDB" id="A0A7X2Z7Q2"/>
<dbReference type="Gene3D" id="3.30.457.10">
    <property type="entry name" value="Copper amine oxidase-like, N-terminal domain"/>
    <property type="match status" value="1"/>
</dbReference>
<feature type="signal peptide" evidence="1">
    <location>
        <begin position="1"/>
        <end position="30"/>
    </location>
</feature>